<gene>
    <name evidence="2" type="ORF">G4Z14_05530</name>
</gene>
<accession>A0A6M0QSY7</accession>
<evidence type="ECO:0000259" key="1">
    <source>
        <dbReference type="Pfam" id="PF08241"/>
    </source>
</evidence>
<dbReference type="InterPro" id="IPR029063">
    <property type="entry name" value="SAM-dependent_MTases_sf"/>
</dbReference>
<dbReference type="CDD" id="cd02440">
    <property type="entry name" value="AdoMet_MTases"/>
    <property type="match status" value="1"/>
</dbReference>
<dbReference type="Pfam" id="PF08241">
    <property type="entry name" value="Methyltransf_11"/>
    <property type="match status" value="1"/>
</dbReference>
<keyword evidence="2" id="KW-0489">Methyltransferase</keyword>
<evidence type="ECO:0000313" key="3">
    <source>
        <dbReference type="Proteomes" id="UP000477782"/>
    </source>
</evidence>
<name>A0A6M0QSY7_9RHOB</name>
<dbReference type="EMBL" id="JAAIVJ010000002">
    <property type="protein sequence ID" value="NEY89753.1"/>
    <property type="molecule type" value="Genomic_DNA"/>
</dbReference>
<dbReference type="AlphaFoldDB" id="A0A6M0QSY7"/>
<evidence type="ECO:0000313" key="2">
    <source>
        <dbReference type="EMBL" id="NEY89753.1"/>
    </source>
</evidence>
<dbReference type="InterPro" id="IPR013216">
    <property type="entry name" value="Methyltransf_11"/>
</dbReference>
<dbReference type="Proteomes" id="UP000477782">
    <property type="component" value="Unassembled WGS sequence"/>
</dbReference>
<dbReference type="GO" id="GO:0032259">
    <property type="term" value="P:methylation"/>
    <property type="evidence" value="ECO:0007669"/>
    <property type="project" value="UniProtKB-KW"/>
</dbReference>
<feature type="domain" description="Methyltransferase type 11" evidence="1">
    <location>
        <begin position="67"/>
        <end position="159"/>
    </location>
</feature>
<sequence length="262" mass="28360">MPDAIPAPPDHAASNRDLRDEIRDYWSERAATFDQDPGHRITDGAERAAWAALFTRHLGPAAGRRLLDLASGTGEIALLCRDLGFRVTGLDWSEPMLARARGKAGDTVAFLQADAERTTLPTASQDVIVTRHLVWTLVDPTAAFAEWFRVLAPGGRLLIVDGDFVNRSLLGRLMARLAAPAHRGPGADLAARHASILSRVHFSGGARGEAVAALLVAAGFGDIRLDTRFAPIHRAQARGLGFRKTLLRRSEHRYAISATKPS</sequence>
<protein>
    <submittedName>
        <fullName evidence="2">Methyltransferase domain-containing protein</fullName>
    </submittedName>
</protein>
<organism evidence="2 3">
    <name type="scientific">Tabrizicola oligotrophica</name>
    <dbReference type="NCBI Taxonomy" id="2710650"/>
    <lineage>
        <taxon>Bacteria</taxon>
        <taxon>Pseudomonadati</taxon>
        <taxon>Pseudomonadota</taxon>
        <taxon>Alphaproteobacteria</taxon>
        <taxon>Rhodobacterales</taxon>
        <taxon>Paracoccaceae</taxon>
        <taxon>Tabrizicola</taxon>
    </lineage>
</organism>
<dbReference type="Gene3D" id="3.40.50.150">
    <property type="entry name" value="Vaccinia Virus protein VP39"/>
    <property type="match status" value="1"/>
</dbReference>
<comment type="caution">
    <text evidence="2">The sequence shown here is derived from an EMBL/GenBank/DDBJ whole genome shotgun (WGS) entry which is preliminary data.</text>
</comment>
<reference evidence="2 3" key="1">
    <citation type="submission" date="2020-02" db="EMBL/GenBank/DDBJ databases">
        <authorList>
            <person name="Chen W.-M."/>
        </authorList>
    </citation>
    <scope>NUCLEOTIDE SEQUENCE [LARGE SCALE GENOMIC DNA]</scope>
    <source>
        <strain evidence="2 3">KMS-5</strain>
    </source>
</reference>
<keyword evidence="2" id="KW-0808">Transferase</keyword>
<dbReference type="PANTHER" id="PTHR43591:SF24">
    <property type="entry name" value="2-METHOXY-6-POLYPRENYL-1,4-BENZOQUINOL METHYLASE, MITOCHONDRIAL"/>
    <property type="match status" value="1"/>
</dbReference>
<dbReference type="RefSeq" id="WP_164623793.1">
    <property type="nucleotide sequence ID" value="NZ_JAAIVJ010000002.1"/>
</dbReference>
<dbReference type="SUPFAM" id="SSF53335">
    <property type="entry name" value="S-adenosyl-L-methionine-dependent methyltransferases"/>
    <property type="match status" value="1"/>
</dbReference>
<dbReference type="GO" id="GO:0008757">
    <property type="term" value="F:S-adenosylmethionine-dependent methyltransferase activity"/>
    <property type="evidence" value="ECO:0007669"/>
    <property type="project" value="InterPro"/>
</dbReference>
<keyword evidence="3" id="KW-1185">Reference proteome</keyword>
<proteinExistence type="predicted"/>
<dbReference type="PANTHER" id="PTHR43591">
    <property type="entry name" value="METHYLTRANSFERASE"/>
    <property type="match status" value="1"/>
</dbReference>